<organism evidence="9 10">
    <name type="scientific">Schistosoma bovis</name>
    <name type="common">Blood fluke</name>
    <dbReference type="NCBI Taxonomy" id="6184"/>
    <lineage>
        <taxon>Eukaryota</taxon>
        <taxon>Metazoa</taxon>
        <taxon>Spiralia</taxon>
        <taxon>Lophotrochozoa</taxon>
        <taxon>Platyhelminthes</taxon>
        <taxon>Trematoda</taxon>
        <taxon>Digenea</taxon>
        <taxon>Strigeidida</taxon>
        <taxon>Schistosomatoidea</taxon>
        <taxon>Schistosomatidae</taxon>
        <taxon>Schistosoma</taxon>
    </lineage>
</organism>
<keyword evidence="3 7" id="KW-0812">Transmembrane</keyword>
<keyword evidence="2" id="KW-0813">Transport</keyword>
<proteinExistence type="predicted"/>
<keyword evidence="6 7" id="KW-0472">Membrane</keyword>
<evidence type="ECO:0000313" key="9">
    <source>
        <dbReference type="EMBL" id="RTG88190.1"/>
    </source>
</evidence>
<evidence type="ECO:0000256" key="7">
    <source>
        <dbReference type="SAM" id="Phobius"/>
    </source>
</evidence>
<reference evidence="9 10" key="1">
    <citation type="journal article" date="2019" name="PLoS Pathog.">
        <title>Genome sequence of the bovine parasite Schistosoma bovis Tanzania.</title>
        <authorList>
            <person name="Oey H."/>
            <person name="Zakrzewski M."/>
            <person name="Gobert G."/>
            <person name="Gravermann K."/>
            <person name="Stoye J."/>
            <person name="Jones M."/>
            <person name="Mcmanus D."/>
            <person name="Krause L."/>
        </authorList>
    </citation>
    <scope>NUCLEOTIDE SEQUENCE [LARGE SCALE GENOMIC DNA]</scope>
    <source>
        <strain evidence="9 10">TAN1997</strain>
    </source>
</reference>
<dbReference type="EMBL" id="QMKO01001602">
    <property type="protein sequence ID" value="RTG88190.1"/>
    <property type="molecule type" value="Genomic_DNA"/>
</dbReference>
<feature type="domain" description="Cytochrome b561" evidence="8">
    <location>
        <begin position="1"/>
        <end position="136"/>
    </location>
</feature>
<dbReference type="InterPro" id="IPR006593">
    <property type="entry name" value="Cyt_b561/ferric_Rdtase_TM"/>
</dbReference>
<evidence type="ECO:0000256" key="6">
    <source>
        <dbReference type="ARBA" id="ARBA00023136"/>
    </source>
</evidence>
<protein>
    <recommendedName>
        <fullName evidence="8">Cytochrome b561 domain-containing protein</fullName>
    </recommendedName>
</protein>
<dbReference type="GO" id="GO:0016020">
    <property type="term" value="C:membrane"/>
    <property type="evidence" value="ECO:0007669"/>
    <property type="project" value="UniProtKB-SubCell"/>
</dbReference>
<evidence type="ECO:0000256" key="3">
    <source>
        <dbReference type="ARBA" id="ARBA00022692"/>
    </source>
</evidence>
<dbReference type="PROSITE" id="PS50939">
    <property type="entry name" value="CYTOCHROME_B561"/>
    <property type="match status" value="1"/>
</dbReference>
<feature type="transmembrane region" description="Helical" evidence="7">
    <location>
        <begin position="33"/>
        <end position="58"/>
    </location>
</feature>
<gene>
    <name evidence="9" type="ORF">DC041_0002455</name>
</gene>
<keyword evidence="10" id="KW-1185">Reference proteome</keyword>
<dbReference type="AlphaFoldDB" id="A0A430QKG6"/>
<comment type="subcellular location">
    <subcellularLocation>
        <location evidence="1">Membrane</location>
    </subcellularLocation>
</comment>
<evidence type="ECO:0000259" key="8">
    <source>
        <dbReference type="PROSITE" id="PS50939"/>
    </source>
</evidence>
<evidence type="ECO:0000256" key="5">
    <source>
        <dbReference type="ARBA" id="ARBA00022989"/>
    </source>
</evidence>
<evidence type="ECO:0000256" key="1">
    <source>
        <dbReference type="ARBA" id="ARBA00004370"/>
    </source>
</evidence>
<comment type="caution">
    <text evidence="9">The sequence shown here is derived from an EMBL/GenBank/DDBJ whole genome shotgun (WGS) entry which is preliminary data.</text>
</comment>
<evidence type="ECO:0000256" key="2">
    <source>
        <dbReference type="ARBA" id="ARBA00022448"/>
    </source>
</evidence>
<keyword evidence="5 7" id="KW-1133">Transmembrane helix</keyword>
<dbReference type="Proteomes" id="UP000290809">
    <property type="component" value="Unassembled WGS sequence"/>
</dbReference>
<evidence type="ECO:0000256" key="4">
    <source>
        <dbReference type="ARBA" id="ARBA00022982"/>
    </source>
</evidence>
<dbReference type="Gene3D" id="1.20.120.1770">
    <property type="match status" value="1"/>
</dbReference>
<sequence length="136" mass="15691">MILAWGFCNPNAIIISRHFKKGWPGRTINNFAYWFQFHIILQSFTLAFVLLALMIIVVHVMGYSNLRDLPFSAHPACGFAIVVLTFSNVGGNSTNRGFSLLLHGFSARQVVVRELLRNMFIRWLEFYPRCLQSRRP</sequence>
<evidence type="ECO:0000313" key="10">
    <source>
        <dbReference type="Proteomes" id="UP000290809"/>
    </source>
</evidence>
<accession>A0A430QKG6</accession>
<keyword evidence="4" id="KW-0249">Electron transport</keyword>
<name>A0A430QKG6_SCHBO</name>
<dbReference type="STRING" id="6184.A0A430QKG6"/>